<proteinExistence type="predicted"/>
<organism evidence="1">
    <name type="scientific">uncultured Caudovirales phage</name>
    <dbReference type="NCBI Taxonomy" id="2100421"/>
    <lineage>
        <taxon>Viruses</taxon>
        <taxon>Duplodnaviria</taxon>
        <taxon>Heunggongvirae</taxon>
        <taxon>Uroviricota</taxon>
        <taxon>Caudoviricetes</taxon>
        <taxon>Peduoviridae</taxon>
        <taxon>Maltschvirus</taxon>
        <taxon>Maltschvirus maltsch</taxon>
    </lineage>
</organism>
<gene>
    <name evidence="1" type="ORF">UFOVP708_17</name>
</gene>
<sequence length="104" mass="11273">MATRECDLCTMLGEDHAKRPLQTILRRALMRGDVRIVFIGGVSHWVAADAGLKPFSAVAPLALAENDGFVENNSDAVVDLYAAFGSKFPRLNVRSEAISSLGPW</sequence>
<protein>
    <submittedName>
        <fullName evidence="1">Uncharacterized protein</fullName>
    </submittedName>
</protein>
<reference evidence="1" key="1">
    <citation type="submission" date="2020-04" db="EMBL/GenBank/DDBJ databases">
        <authorList>
            <person name="Chiriac C."/>
            <person name="Salcher M."/>
            <person name="Ghai R."/>
            <person name="Kavagutti S V."/>
        </authorList>
    </citation>
    <scope>NUCLEOTIDE SEQUENCE</scope>
</reference>
<dbReference type="EMBL" id="LR796683">
    <property type="protein sequence ID" value="CAB4158676.1"/>
    <property type="molecule type" value="Genomic_DNA"/>
</dbReference>
<name>A0A6J5NLT2_9CAUD</name>
<accession>A0A6J5NLT2</accession>
<evidence type="ECO:0000313" key="1">
    <source>
        <dbReference type="EMBL" id="CAB4158676.1"/>
    </source>
</evidence>